<comment type="caution">
    <text evidence="1">The sequence shown here is derived from an EMBL/GenBank/DDBJ whole genome shotgun (WGS) entry which is preliminary data.</text>
</comment>
<dbReference type="EMBL" id="JALLPJ020001252">
    <property type="protein sequence ID" value="KAL3772998.1"/>
    <property type="molecule type" value="Genomic_DNA"/>
</dbReference>
<dbReference type="AlphaFoldDB" id="A0ABD3NA83"/>
<protein>
    <submittedName>
        <fullName evidence="1">Uncharacterized protein</fullName>
    </submittedName>
</protein>
<evidence type="ECO:0000313" key="2">
    <source>
        <dbReference type="Proteomes" id="UP001530400"/>
    </source>
</evidence>
<accession>A0ABD3NA83</accession>
<organism evidence="1 2">
    <name type="scientific">Cyclotella atomus</name>
    <dbReference type="NCBI Taxonomy" id="382360"/>
    <lineage>
        <taxon>Eukaryota</taxon>
        <taxon>Sar</taxon>
        <taxon>Stramenopiles</taxon>
        <taxon>Ochrophyta</taxon>
        <taxon>Bacillariophyta</taxon>
        <taxon>Coscinodiscophyceae</taxon>
        <taxon>Thalassiosirophycidae</taxon>
        <taxon>Stephanodiscales</taxon>
        <taxon>Stephanodiscaceae</taxon>
        <taxon>Cyclotella</taxon>
    </lineage>
</organism>
<proteinExistence type="predicted"/>
<evidence type="ECO:0000313" key="1">
    <source>
        <dbReference type="EMBL" id="KAL3772998.1"/>
    </source>
</evidence>
<gene>
    <name evidence="1" type="ORF">ACHAWO_004137</name>
</gene>
<sequence>MLQFALACHIPFKLKVVIPNHAASASGRWAVIGCILIAWQLQVIFDACQLSEIRYSSQQNNGDEYGILPANESKKGLQTAVDKSISLITMHQLRPLSLANDTDKLHHLLNNAQLYMDLNLQTKSNLATQSSNHEINVFTGSTEMPFLVYCDKQLEEFLLPIEQHFKLVRLLDANITHPPWNATTLIMLDEKNCGQDPYVQEQREDVKKLPT</sequence>
<reference evidence="1 2" key="1">
    <citation type="submission" date="2024-10" db="EMBL/GenBank/DDBJ databases">
        <title>Updated reference genomes for cyclostephanoid diatoms.</title>
        <authorList>
            <person name="Roberts W.R."/>
            <person name="Alverson A.J."/>
        </authorList>
    </citation>
    <scope>NUCLEOTIDE SEQUENCE [LARGE SCALE GENOMIC DNA]</scope>
    <source>
        <strain evidence="1 2">AJA010-31</strain>
    </source>
</reference>
<name>A0ABD3NA83_9STRA</name>
<keyword evidence="2" id="KW-1185">Reference proteome</keyword>
<dbReference type="Proteomes" id="UP001530400">
    <property type="component" value="Unassembled WGS sequence"/>
</dbReference>